<gene>
    <name evidence="1" type="ORF">TSUD_317490</name>
</gene>
<proteinExistence type="predicted"/>
<accession>A0A2Z6M3N3</accession>
<dbReference type="Proteomes" id="UP000242715">
    <property type="component" value="Unassembled WGS sequence"/>
</dbReference>
<evidence type="ECO:0000313" key="2">
    <source>
        <dbReference type="Proteomes" id="UP000242715"/>
    </source>
</evidence>
<name>A0A2Z6M3N3_TRISU</name>
<dbReference type="AlphaFoldDB" id="A0A2Z6M3N3"/>
<dbReference type="EMBL" id="DF973341">
    <property type="protein sequence ID" value="GAU26751.1"/>
    <property type="molecule type" value="Genomic_DNA"/>
</dbReference>
<evidence type="ECO:0000313" key="1">
    <source>
        <dbReference type="EMBL" id="GAU26751.1"/>
    </source>
</evidence>
<reference evidence="2" key="1">
    <citation type="journal article" date="2017" name="Front. Plant Sci.">
        <title>Climate Clever Clovers: New Paradigm to Reduce the Environmental Footprint of Ruminants by Breeding Low Methanogenic Forages Utilizing Haplotype Variation.</title>
        <authorList>
            <person name="Kaur P."/>
            <person name="Appels R."/>
            <person name="Bayer P.E."/>
            <person name="Keeble-Gagnere G."/>
            <person name="Wang J."/>
            <person name="Hirakawa H."/>
            <person name="Shirasawa K."/>
            <person name="Vercoe P."/>
            <person name="Stefanova K."/>
            <person name="Durmic Z."/>
            <person name="Nichols P."/>
            <person name="Revell C."/>
            <person name="Isobe S.N."/>
            <person name="Edwards D."/>
            <person name="Erskine W."/>
        </authorList>
    </citation>
    <scope>NUCLEOTIDE SEQUENCE [LARGE SCALE GENOMIC DNA]</scope>
    <source>
        <strain evidence="2">cv. Daliak</strain>
    </source>
</reference>
<organism evidence="1 2">
    <name type="scientific">Trifolium subterraneum</name>
    <name type="common">Subterranean clover</name>
    <dbReference type="NCBI Taxonomy" id="3900"/>
    <lineage>
        <taxon>Eukaryota</taxon>
        <taxon>Viridiplantae</taxon>
        <taxon>Streptophyta</taxon>
        <taxon>Embryophyta</taxon>
        <taxon>Tracheophyta</taxon>
        <taxon>Spermatophyta</taxon>
        <taxon>Magnoliopsida</taxon>
        <taxon>eudicotyledons</taxon>
        <taxon>Gunneridae</taxon>
        <taxon>Pentapetalae</taxon>
        <taxon>rosids</taxon>
        <taxon>fabids</taxon>
        <taxon>Fabales</taxon>
        <taxon>Fabaceae</taxon>
        <taxon>Papilionoideae</taxon>
        <taxon>50 kb inversion clade</taxon>
        <taxon>NPAAA clade</taxon>
        <taxon>Hologalegina</taxon>
        <taxon>IRL clade</taxon>
        <taxon>Trifolieae</taxon>
        <taxon>Trifolium</taxon>
    </lineage>
</organism>
<sequence>MLMFLMQDFNEPINGYRYMHDSAVNNLPKDSDLFLAKRNEAYQKYEILLELEKLFSPIFSKPPITNQ</sequence>
<dbReference type="OrthoDB" id="1886825at2759"/>
<protein>
    <submittedName>
        <fullName evidence="1">Uncharacterized protein</fullName>
    </submittedName>
</protein>
<keyword evidence="2" id="KW-1185">Reference proteome</keyword>